<dbReference type="PROSITE" id="PS01219">
    <property type="entry name" value="AMMONIUM_TRANSP"/>
    <property type="match status" value="1"/>
</dbReference>
<keyword evidence="3 9" id="KW-0813">Transport</keyword>
<feature type="transmembrane region" description="Helical" evidence="9">
    <location>
        <begin position="6"/>
        <end position="28"/>
    </location>
</feature>
<feature type="transmembrane region" description="Helical" evidence="9">
    <location>
        <begin position="315"/>
        <end position="337"/>
    </location>
</feature>
<keyword evidence="5 9" id="KW-1133">Transmembrane helix</keyword>
<dbReference type="AlphaFoldDB" id="A0A1E7ZBX0"/>
<gene>
    <name evidence="11" type="ORF">BFC18_11320</name>
</gene>
<evidence type="ECO:0000256" key="4">
    <source>
        <dbReference type="ARBA" id="ARBA00022692"/>
    </source>
</evidence>
<dbReference type="RefSeq" id="WP_070125410.1">
    <property type="nucleotide sequence ID" value="NZ_MDHN01000021.1"/>
</dbReference>
<dbReference type="Gene3D" id="1.10.287.950">
    <property type="entry name" value="Methyl-accepting chemotaxis protein"/>
    <property type="match status" value="1"/>
</dbReference>
<accession>A0A1E7ZBX0</accession>
<dbReference type="GO" id="GO:0006935">
    <property type="term" value="P:chemotaxis"/>
    <property type="evidence" value="ECO:0007669"/>
    <property type="project" value="UniProtKB-ARBA"/>
</dbReference>
<comment type="similarity">
    <text evidence="2 9">Belongs to the ammonia transporter channel (TC 1.A.11.2) family.</text>
</comment>
<dbReference type="InterPro" id="IPR029020">
    <property type="entry name" value="Ammonium/urea_transptr"/>
</dbReference>
<evidence type="ECO:0000256" key="5">
    <source>
        <dbReference type="ARBA" id="ARBA00022989"/>
    </source>
</evidence>
<evidence type="ECO:0000256" key="9">
    <source>
        <dbReference type="RuleBase" id="RU362002"/>
    </source>
</evidence>
<dbReference type="PROSITE" id="PS50111">
    <property type="entry name" value="CHEMOTAXIS_TRANSDUC_2"/>
    <property type="match status" value="1"/>
</dbReference>
<feature type="transmembrane region" description="Helical" evidence="9">
    <location>
        <begin position="118"/>
        <end position="139"/>
    </location>
</feature>
<feature type="transmembrane region" description="Helical" evidence="9">
    <location>
        <begin position="266"/>
        <end position="284"/>
    </location>
</feature>
<keyword evidence="7 9" id="KW-0924">Ammonia transport</keyword>
<dbReference type="InterPro" id="IPR024041">
    <property type="entry name" value="NH4_transpt_AmtB-like_dom"/>
</dbReference>
<dbReference type="GO" id="GO:0005886">
    <property type="term" value="C:plasma membrane"/>
    <property type="evidence" value="ECO:0007669"/>
    <property type="project" value="UniProtKB-SubCell"/>
</dbReference>
<dbReference type="Gene3D" id="1.10.3430.10">
    <property type="entry name" value="Ammonium transporter AmtB like domains"/>
    <property type="match status" value="1"/>
</dbReference>
<sequence>MDLAPIDILWVLISAGLVMFMQAGFTMLESGFVRAKNSYNVAIKNVSDFIVAVIAFWSVGYALMFGSDGGKFVAFSGFMGSEVTTPSTIAFFIFQATFAGTAATIVAGAVAERAKFNAYLIVTIVISAIIYPVSGHWAWGSIAGAEHVGWLEARGFVDFAGSTVVHSVGAWVALAGVIVLGARKGRFNEKKEPQPIAGHNLLLSTLGVFILFFGWFGFNGGSQLAADDAVPGIILNTMLSAAGGGLACIVMAAALGKGKIAVEKTLNGVLGGLVSITAGCALISPNYALIVGALGGIIVYFAEDWLIYQFKLDDPVGAIAVHGFGGVWGTLALAFFADPSVLPAGSTLSQAATQVTGIVAYFVWAFGLGYLVFFILNKLHDLRVSGGDEDLGLNVVEHGARTVWLDTMQTMDKIVKEKDLSLRAPVEYGTEAGETALAFNQLLGDFEQSIRMMSATASDILSHVEKVKPEVDHAETTSSEQKHSTTSVSAMTSSILEKANQIHELVNQGVANTRNSHQQASSNITRIQSFIDEFHTLHNELMASSKSAQALSEHIVSIGSVVELIQSIAEQTNLLALNAAIESARAGENGRGFAVVSDEVRELAMKTHDATEKIQMEIEQLQRESLNNAQQLSSCAAIATRSSDDASTMIHSFRQLAEDIDAITLLNQKIVESTHSQLASVENAEQLLRSISNGSDENHHHCLAIKQEAEALSRAAVTFGKVSGQYRFA</sequence>
<reference evidence="11 12" key="1">
    <citation type="submission" date="2016-08" db="EMBL/GenBank/DDBJ databases">
        <authorList>
            <person name="Seilhamer J.J."/>
        </authorList>
    </citation>
    <scope>NUCLEOTIDE SEQUENCE [LARGE SCALE GENOMIC DNA]</scope>
    <source>
        <strain evidence="11 12">KCTC 42603</strain>
    </source>
</reference>
<keyword evidence="6 9" id="KW-0472">Membrane</keyword>
<keyword evidence="8" id="KW-0807">Transducer</keyword>
<dbReference type="GO" id="GO:0097272">
    <property type="term" value="P:ammonium homeostasis"/>
    <property type="evidence" value="ECO:0007669"/>
    <property type="project" value="TreeGrafter"/>
</dbReference>
<evidence type="ECO:0000256" key="1">
    <source>
        <dbReference type="ARBA" id="ARBA00004141"/>
    </source>
</evidence>
<dbReference type="STRING" id="1656094.BFC18_11320"/>
<proteinExistence type="inferred from homology"/>
<evidence type="ECO:0000256" key="8">
    <source>
        <dbReference type="PROSITE-ProRule" id="PRU00284"/>
    </source>
</evidence>
<dbReference type="Pfam" id="PF00015">
    <property type="entry name" value="MCPsignal"/>
    <property type="match status" value="1"/>
</dbReference>
<feature type="transmembrane region" description="Helical" evidence="9">
    <location>
        <begin position="87"/>
        <end position="111"/>
    </location>
</feature>
<protein>
    <recommendedName>
        <fullName evidence="9">Ammonium transporter</fullName>
    </recommendedName>
</protein>
<comment type="subcellular location">
    <subcellularLocation>
        <location evidence="9">Cell membrane</location>
        <topology evidence="9">Multi-pass membrane protein</topology>
    </subcellularLocation>
    <subcellularLocation>
        <location evidence="1">Membrane</location>
        <topology evidence="1">Multi-pass membrane protein</topology>
    </subcellularLocation>
</comment>
<evidence type="ECO:0000259" key="10">
    <source>
        <dbReference type="PROSITE" id="PS50111"/>
    </source>
</evidence>
<dbReference type="NCBIfam" id="TIGR00836">
    <property type="entry name" value="amt"/>
    <property type="match status" value="1"/>
</dbReference>
<feature type="transmembrane region" description="Helical" evidence="9">
    <location>
        <begin position="230"/>
        <end position="254"/>
    </location>
</feature>
<dbReference type="SUPFAM" id="SSF111352">
    <property type="entry name" value="Ammonium transporter"/>
    <property type="match status" value="1"/>
</dbReference>
<organism evidence="11 12">
    <name type="scientific">Alteromonas confluentis</name>
    <dbReference type="NCBI Taxonomy" id="1656094"/>
    <lineage>
        <taxon>Bacteria</taxon>
        <taxon>Pseudomonadati</taxon>
        <taxon>Pseudomonadota</taxon>
        <taxon>Gammaproteobacteria</taxon>
        <taxon>Alteromonadales</taxon>
        <taxon>Alteromonadaceae</taxon>
        <taxon>Alteromonas/Salinimonas group</taxon>
        <taxon>Alteromonas</taxon>
    </lineage>
</organism>
<feature type="transmembrane region" description="Helical" evidence="9">
    <location>
        <begin position="201"/>
        <end position="218"/>
    </location>
</feature>
<dbReference type="PANTHER" id="PTHR11730:SF6">
    <property type="entry name" value="AMMONIUM TRANSPORTER"/>
    <property type="match status" value="1"/>
</dbReference>
<dbReference type="OrthoDB" id="9816034at2"/>
<evidence type="ECO:0000256" key="6">
    <source>
        <dbReference type="ARBA" id="ARBA00023136"/>
    </source>
</evidence>
<comment type="caution">
    <text evidence="11">The sequence shown here is derived from an EMBL/GenBank/DDBJ whole genome shotgun (WGS) entry which is preliminary data.</text>
</comment>
<evidence type="ECO:0000313" key="12">
    <source>
        <dbReference type="Proteomes" id="UP000175691"/>
    </source>
</evidence>
<dbReference type="PANTHER" id="PTHR11730">
    <property type="entry name" value="AMMONIUM TRANSPORTER"/>
    <property type="match status" value="1"/>
</dbReference>
<feature type="transmembrane region" description="Helical" evidence="9">
    <location>
        <begin position="159"/>
        <end position="180"/>
    </location>
</feature>
<dbReference type="GO" id="GO:0007165">
    <property type="term" value="P:signal transduction"/>
    <property type="evidence" value="ECO:0007669"/>
    <property type="project" value="UniProtKB-KW"/>
</dbReference>
<dbReference type="InterPro" id="IPR004089">
    <property type="entry name" value="MCPsignal_dom"/>
</dbReference>
<feature type="transmembrane region" description="Helical" evidence="9">
    <location>
        <begin position="357"/>
        <end position="376"/>
    </location>
</feature>
<feature type="transmembrane region" description="Helical" evidence="9">
    <location>
        <begin position="49"/>
        <end position="67"/>
    </location>
</feature>
<dbReference type="InterPro" id="IPR018047">
    <property type="entry name" value="Ammonium_transpt_CS"/>
</dbReference>
<name>A0A1E7ZBX0_9ALTE</name>
<dbReference type="EMBL" id="MDHN01000021">
    <property type="protein sequence ID" value="OFC71016.1"/>
    <property type="molecule type" value="Genomic_DNA"/>
</dbReference>
<dbReference type="InterPro" id="IPR001905">
    <property type="entry name" value="Ammonium_transpt"/>
</dbReference>
<dbReference type="SMART" id="SM00283">
    <property type="entry name" value="MA"/>
    <property type="match status" value="1"/>
</dbReference>
<dbReference type="SUPFAM" id="SSF58104">
    <property type="entry name" value="Methyl-accepting chemotaxis protein (MCP) signaling domain"/>
    <property type="match status" value="1"/>
</dbReference>
<feature type="domain" description="Methyl-accepting transducer" evidence="10">
    <location>
        <begin position="456"/>
        <end position="692"/>
    </location>
</feature>
<keyword evidence="4 9" id="KW-0812">Transmembrane</keyword>
<keyword evidence="12" id="KW-1185">Reference proteome</keyword>
<dbReference type="GO" id="GO:0008519">
    <property type="term" value="F:ammonium channel activity"/>
    <property type="evidence" value="ECO:0007669"/>
    <property type="project" value="InterPro"/>
</dbReference>
<evidence type="ECO:0000256" key="3">
    <source>
        <dbReference type="ARBA" id="ARBA00022448"/>
    </source>
</evidence>
<dbReference type="Pfam" id="PF00909">
    <property type="entry name" value="Ammonium_transp"/>
    <property type="match status" value="1"/>
</dbReference>
<evidence type="ECO:0000256" key="7">
    <source>
        <dbReference type="ARBA" id="ARBA00023177"/>
    </source>
</evidence>
<evidence type="ECO:0000313" key="11">
    <source>
        <dbReference type="EMBL" id="OFC71016.1"/>
    </source>
</evidence>
<dbReference type="Proteomes" id="UP000175691">
    <property type="component" value="Unassembled WGS sequence"/>
</dbReference>
<evidence type="ECO:0000256" key="2">
    <source>
        <dbReference type="ARBA" id="ARBA00005887"/>
    </source>
</evidence>